<proteinExistence type="predicted"/>
<keyword evidence="2" id="KW-1185">Reference proteome</keyword>
<name>A0A6D2JZI4_9BRAS</name>
<evidence type="ECO:0000313" key="1">
    <source>
        <dbReference type="EMBL" id="CAA7045376.1"/>
    </source>
</evidence>
<evidence type="ECO:0000313" key="2">
    <source>
        <dbReference type="Proteomes" id="UP000467841"/>
    </source>
</evidence>
<dbReference type="EMBL" id="CACVBM020001318">
    <property type="protein sequence ID" value="CAA7045376.1"/>
    <property type="molecule type" value="Genomic_DNA"/>
</dbReference>
<dbReference type="AlphaFoldDB" id="A0A6D2JZI4"/>
<comment type="caution">
    <text evidence="1">The sequence shown here is derived from an EMBL/GenBank/DDBJ whole genome shotgun (WGS) entry which is preliminary data.</text>
</comment>
<reference evidence="1" key="1">
    <citation type="submission" date="2020-01" db="EMBL/GenBank/DDBJ databases">
        <authorList>
            <person name="Mishra B."/>
        </authorList>
    </citation>
    <scope>NUCLEOTIDE SEQUENCE [LARGE SCALE GENOMIC DNA]</scope>
</reference>
<gene>
    <name evidence="1" type="ORF">MERR_LOCUS32611</name>
</gene>
<accession>A0A6D2JZI4</accession>
<protein>
    <submittedName>
        <fullName evidence="1">Uncharacterized protein</fullName>
    </submittedName>
</protein>
<dbReference type="Proteomes" id="UP000467841">
    <property type="component" value="Unassembled WGS sequence"/>
</dbReference>
<organism evidence="1 2">
    <name type="scientific">Microthlaspi erraticum</name>
    <dbReference type="NCBI Taxonomy" id="1685480"/>
    <lineage>
        <taxon>Eukaryota</taxon>
        <taxon>Viridiplantae</taxon>
        <taxon>Streptophyta</taxon>
        <taxon>Embryophyta</taxon>
        <taxon>Tracheophyta</taxon>
        <taxon>Spermatophyta</taxon>
        <taxon>Magnoliopsida</taxon>
        <taxon>eudicotyledons</taxon>
        <taxon>Gunneridae</taxon>
        <taxon>Pentapetalae</taxon>
        <taxon>rosids</taxon>
        <taxon>malvids</taxon>
        <taxon>Brassicales</taxon>
        <taxon>Brassicaceae</taxon>
        <taxon>Coluteocarpeae</taxon>
        <taxon>Microthlaspi</taxon>
    </lineage>
</organism>
<sequence>MRELGFVRATRKDKVTSKTMEKRESLTVVTRRNRSTTMVTRRNREDVGSVWFHEESFTWLTVMVGWTGGGLSSTSLGSLGLSSCVLDQLIGPFLNYLGLGRFHITSDS</sequence>